<dbReference type="EMBL" id="JABXJJ020000004">
    <property type="protein sequence ID" value="MDI5968643.1"/>
    <property type="molecule type" value="Genomic_DNA"/>
</dbReference>
<dbReference type="SUPFAM" id="SSF57938">
    <property type="entry name" value="DnaJ/Hsp40 cysteine-rich domain"/>
    <property type="match status" value="1"/>
</dbReference>
<name>A0AA90GV48_9ACTN</name>
<gene>
    <name evidence="1" type="ORF">POF50_004660</name>
</gene>
<reference evidence="1" key="1">
    <citation type="submission" date="2023-05" db="EMBL/GenBank/DDBJ databases">
        <title>Streptantibioticus silvisoli sp. nov., acidotolerant actinomycetes 1 from pine litter.</title>
        <authorList>
            <person name="Swiecimska M."/>
            <person name="Golinska P."/>
            <person name="Sangal V."/>
            <person name="Wachnowicz B."/>
            <person name="Goodfellow M."/>
        </authorList>
    </citation>
    <scope>NUCLEOTIDE SEQUENCE</scope>
    <source>
        <strain evidence="1">SL13</strain>
    </source>
</reference>
<evidence type="ECO:0000313" key="1">
    <source>
        <dbReference type="EMBL" id="MDI5968643.1"/>
    </source>
</evidence>
<proteinExistence type="predicted"/>
<organism evidence="1">
    <name type="scientific">Streptantibioticus silvisoli</name>
    <dbReference type="NCBI Taxonomy" id="2705255"/>
    <lineage>
        <taxon>Bacteria</taxon>
        <taxon>Bacillati</taxon>
        <taxon>Actinomycetota</taxon>
        <taxon>Actinomycetes</taxon>
        <taxon>Kitasatosporales</taxon>
        <taxon>Streptomycetaceae</taxon>
        <taxon>Streptantibioticus</taxon>
    </lineage>
</organism>
<dbReference type="AlphaFoldDB" id="A0AA90GV48"/>
<dbReference type="InterPro" id="IPR036410">
    <property type="entry name" value="HSP_DnaJ_Cys-rich_dom_sf"/>
</dbReference>
<sequence length="62" mass="6571">MPQNAPTPRRCNNCDGFPVVAITTGTRTPDGQRTTLPVTCRTCHGTGTHTPTTAGRLAHVAR</sequence>
<protein>
    <submittedName>
        <fullName evidence="1">Uncharacterized protein</fullName>
    </submittedName>
</protein>
<accession>A0AA90GV48</accession>
<dbReference type="RefSeq" id="WP_282698502.1">
    <property type="nucleotide sequence ID" value="NZ_JABXJJ020000004.1"/>
</dbReference>
<comment type="caution">
    <text evidence="1">The sequence shown here is derived from an EMBL/GenBank/DDBJ whole genome shotgun (WGS) entry which is preliminary data.</text>
</comment>